<dbReference type="Proteomes" id="UP001165685">
    <property type="component" value="Unassembled WGS sequence"/>
</dbReference>
<keyword evidence="4" id="KW-1185">Reference proteome</keyword>
<comment type="caution">
    <text evidence="3">The sequence shown here is derived from an EMBL/GenBank/DDBJ whole genome shotgun (WGS) entry which is preliminary data.</text>
</comment>
<gene>
    <name evidence="3" type="ORF">O4U47_24365</name>
</gene>
<name>A0ABT4TSN0_9ACTN</name>
<feature type="domain" description="Antitoxin FitA-like ribbon-helix-helix" evidence="2">
    <location>
        <begin position="5"/>
        <end position="30"/>
    </location>
</feature>
<evidence type="ECO:0000313" key="4">
    <source>
        <dbReference type="Proteomes" id="UP001165685"/>
    </source>
</evidence>
<dbReference type="SUPFAM" id="SSF47598">
    <property type="entry name" value="Ribbon-helix-helix"/>
    <property type="match status" value="1"/>
</dbReference>
<dbReference type="EMBL" id="JAQFWP010000060">
    <property type="protein sequence ID" value="MDA2807667.1"/>
    <property type="molecule type" value="Genomic_DNA"/>
</dbReference>
<dbReference type="Pfam" id="PF22513">
    <property type="entry name" value="FitA-like_RHH"/>
    <property type="match status" value="1"/>
</dbReference>
<accession>A0ABT4TSN0</accession>
<feature type="region of interest" description="Disordered" evidence="1">
    <location>
        <begin position="58"/>
        <end position="91"/>
    </location>
</feature>
<evidence type="ECO:0000256" key="1">
    <source>
        <dbReference type="SAM" id="MobiDB-lite"/>
    </source>
</evidence>
<feature type="compositionally biased region" description="Basic and acidic residues" evidence="1">
    <location>
        <begin position="72"/>
        <end position="81"/>
    </location>
</feature>
<organism evidence="3 4">
    <name type="scientific">Nocardiopsis suaedae</name>
    <dbReference type="NCBI Taxonomy" id="3018444"/>
    <lineage>
        <taxon>Bacteria</taxon>
        <taxon>Bacillati</taxon>
        <taxon>Actinomycetota</taxon>
        <taxon>Actinomycetes</taxon>
        <taxon>Streptosporangiales</taxon>
        <taxon>Nocardiopsidaceae</taxon>
        <taxon>Nocardiopsis</taxon>
    </lineage>
</organism>
<evidence type="ECO:0000313" key="3">
    <source>
        <dbReference type="EMBL" id="MDA2807667.1"/>
    </source>
</evidence>
<evidence type="ECO:0000259" key="2">
    <source>
        <dbReference type="Pfam" id="PF22513"/>
    </source>
</evidence>
<protein>
    <recommendedName>
        <fullName evidence="2">Antitoxin FitA-like ribbon-helix-helix domain-containing protein</fullName>
    </recommendedName>
</protein>
<proteinExistence type="predicted"/>
<dbReference type="InterPro" id="IPR010985">
    <property type="entry name" value="Ribbon_hlx_hlx"/>
</dbReference>
<sequence length="91" mass="9548">MGGEITVRDVPEDVREALMEEARRQGRSLQGLLLAVPVREAAFSGNRRLLADIERELAEGGGAGPDAPDSAELIRAERPDDPGEGGTGPVG</sequence>
<dbReference type="RefSeq" id="WP_270680294.1">
    <property type="nucleotide sequence ID" value="NZ_JAQFWP010000060.1"/>
</dbReference>
<dbReference type="InterPro" id="IPR053853">
    <property type="entry name" value="FitA-like_RHH"/>
</dbReference>
<reference evidence="3" key="1">
    <citation type="submission" date="2023-01" db="EMBL/GenBank/DDBJ databases">
        <title>Draft genome sequence of Nocardiopsis sp. LSu2-4 isolated from halophytes.</title>
        <authorList>
            <person name="Duangmal K."/>
            <person name="Chantavorakit T."/>
        </authorList>
    </citation>
    <scope>NUCLEOTIDE SEQUENCE</scope>
    <source>
        <strain evidence="3">LSu2-4</strain>
    </source>
</reference>